<evidence type="ECO:0000256" key="9">
    <source>
        <dbReference type="ARBA" id="ARBA00023014"/>
    </source>
</evidence>
<keyword evidence="5" id="KW-0677">Repeat</keyword>
<dbReference type="RefSeq" id="WP_245227660.1">
    <property type="nucleotide sequence ID" value="NZ_BAAAEQ010000001.1"/>
</dbReference>
<evidence type="ECO:0000256" key="4">
    <source>
        <dbReference type="ARBA" id="ARBA00022723"/>
    </source>
</evidence>
<keyword evidence="7 10" id="KW-0560">Oxidoreductase</keyword>
<gene>
    <name evidence="10" type="primary">queG</name>
    <name evidence="12" type="ORF">GGR96_001261</name>
</gene>
<dbReference type="InterPro" id="IPR004453">
    <property type="entry name" value="QueG"/>
</dbReference>
<feature type="binding site" evidence="10">
    <location>
        <position position="210"/>
    </location>
    <ligand>
        <name>[4Fe-4S] cluster</name>
        <dbReference type="ChEBI" id="CHEBI:49883"/>
        <label>2</label>
    </ligand>
</feature>
<dbReference type="InterPro" id="IPR000357">
    <property type="entry name" value="HEAT"/>
</dbReference>
<keyword evidence="1 10" id="KW-0004">4Fe-4S</keyword>
<accession>A0ABX0WXZ2</accession>
<keyword evidence="3 10" id="KW-0819">tRNA processing</keyword>
<feature type="binding site" evidence="10">
    <location>
        <position position="146"/>
    </location>
    <ligand>
        <name>cob(II)alamin</name>
        <dbReference type="ChEBI" id="CHEBI:16304"/>
    </ligand>
</feature>
<organism evidence="12 13">
    <name type="scientific">Thalassospira tepidiphila</name>
    <dbReference type="NCBI Taxonomy" id="393657"/>
    <lineage>
        <taxon>Bacteria</taxon>
        <taxon>Pseudomonadati</taxon>
        <taxon>Pseudomonadota</taxon>
        <taxon>Alphaproteobacteria</taxon>
        <taxon>Rhodospirillales</taxon>
        <taxon>Thalassospiraceae</taxon>
        <taxon>Thalassospira</taxon>
    </lineage>
</organism>
<comment type="subcellular location">
    <subcellularLocation>
        <location evidence="10">Cytoplasm</location>
    </subcellularLocation>
</comment>
<dbReference type="InterPro" id="IPR017896">
    <property type="entry name" value="4Fe4S_Fe-S-bd"/>
</dbReference>
<dbReference type="Pfam" id="PF02985">
    <property type="entry name" value="HEAT"/>
    <property type="match status" value="1"/>
</dbReference>
<dbReference type="HAMAP" id="MF_00916">
    <property type="entry name" value="QueG"/>
    <property type="match status" value="1"/>
</dbReference>
<dbReference type="SUPFAM" id="SSF54862">
    <property type="entry name" value="4Fe-4S ferredoxins"/>
    <property type="match status" value="1"/>
</dbReference>
<keyword evidence="8 10" id="KW-0408">Iron</keyword>
<keyword evidence="13" id="KW-1185">Reference proteome</keyword>
<comment type="cofactor">
    <cofactor evidence="10">
        <name>[4Fe-4S] cluster</name>
        <dbReference type="ChEBI" id="CHEBI:49883"/>
    </cofactor>
    <text evidence="10">Binds 2 [4Fe-4S] clusters per monomer.</text>
</comment>
<dbReference type="EMBL" id="JAATJD010000001">
    <property type="protein sequence ID" value="NJB74189.1"/>
    <property type="molecule type" value="Genomic_DNA"/>
</dbReference>
<feature type="binding site" evidence="10">
    <location>
        <position position="253"/>
    </location>
    <ligand>
        <name>[4Fe-4S] cluster</name>
        <dbReference type="ChEBI" id="CHEBI:49883"/>
        <label>2</label>
    </ligand>
</feature>
<comment type="catalytic activity">
    <reaction evidence="10">
        <text>epoxyqueuosine(34) in tRNA + AH2 = queuosine(34) in tRNA + A + H2O</text>
        <dbReference type="Rhea" id="RHEA:32159"/>
        <dbReference type="Rhea" id="RHEA-COMP:18571"/>
        <dbReference type="Rhea" id="RHEA-COMP:18582"/>
        <dbReference type="ChEBI" id="CHEBI:13193"/>
        <dbReference type="ChEBI" id="CHEBI:15377"/>
        <dbReference type="ChEBI" id="CHEBI:17499"/>
        <dbReference type="ChEBI" id="CHEBI:194431"/>
        <dbReference type="ChEBI" id="CHEBI:194443"/>
        <dbReference type="EC" id="1.17.99.6"/>
    </reaction>
</comment>
<keyword evidence="9 10" id="KW-0411">Iron-sulfur</keyword>
<dbReference type="Gene3D" id="3.30.70.20">
    <property type="match status" value="1"/>
</dbReference>
<evidence type="ECO:0000256" key="10">
    <source>
        <dbReference type="HAMAP-Rule" id="MF_00916"/>
    </source>
</evidence>
<keyword evidence="10" id="KW-0846">Cobalamin</keyword>
<comment type="cofactor">
    <cofactor evidence="10">
        <name>cob(II)alamin</name>
        <dbReference type="ChEBI" id="CHEBI:16304"/>
    </cofactor>
</comment>
<evidence type="ECO:0000256" key="2">
    <source>
        <dbReference type="ARBA" id="ARBA00022490"/>
    </source>
</evidence>
<comment type="subunit">
    <text evidence="10">Monomer.</text>
</comment>
<dbReference type="NCBIfam" id="TIGR00276">
    <property type="entry name" value="tRNA epoxyqueuosine(34) reductase QueG"/>
    <property type="match status" value="1"/>
</dbReference>
<comment type="similarity">
    <text evidence="10">Belongs to the QueG family.</text>
</comment>
<feature type="binding site" evidence="10">
    <location>
        <position position="260"/>
    </location>
    <ligand>
        <name>[4Fe-4S] cluster</name>
        <dbReference type="ChEBI" id="CHEBI:49883"/>
        <label>1</label>
    </ligand>
</feature>
<dbReference type="Pfam" id="PF08331">
    <property type="entry name" value="QueG_DUF1730"/>
    <property type="match status" value="1"/>
</dbReference>
<feature type="binding site" evidence="10">
    <location>
        <position position="69"/>
    </location>
    <ligand>
        <name>cob(II)alamin</name>
        <dbReference type="ChEBI" id="CHEBI:16304"/>
    </ligand>
</feature>
<comment type="pathway">
    <text evidence="10">tRNA modification; tRNA-queuosine biosynthesis.</text>
</comment>
<reference evidence="12 13" key="1">
    <citation type="submission" date="2020-03" db="EMBL/GenBank/DDBJ databases">
        <title>Genomic Encyclopedia of Type Strains, Phase IV (KMG-IV): sequencing the most valuable type-strain genomes for metagenomic binning, comparative biology and taxonomic classification.</title>
        <authorList>
            <person name="Goeker M."/>
        </authorList>
    </citation>
    <scope>NUCLEOTIDE SEQUENCE [LARGE SCALE GENOMIC DNA]</scope>
    <source>
        <strain evidence="12 13">DSM 18888</strain>
    </source>
</reference>
<evidence type="ECO:0000313" key="13">
    <source>
        <dbReference type="Proteomes" id="UP000556869"/>
    </source>
</evidence>
<dbReference type="InterPro" id="IPR013542">
    <property type="entry name" value="QueG_DUF1730"/>
</dbReference>
<comment type="function">
    <text evidence="10">Catalyzes the conversion of epoxyqueuosine (oQ) to queuosine (Q), which is a hypermodified base found in the wobble positions of tRNA(Asp), tRNA(Asn), tRNA(His) and tRNA(Tyr).</text>
</comment>
<evidence type="ECO:0000256" key="7">
    <source>
        <dbReference type="ARBA" id="ARBA00023002"/>
    </source>
</evidence>
<feature type="binding site" evidence="10">
    <location>
        <position position="200"/>
    </location>
    <ligand>
        <name>[4Fe-4S] cluster</name>
        <dbReference type="ChEBI" id="CHEBI:49883"/>
        <label>1</label>
    </ligand>
</feature>
<dbReference type="InterPro" id="IPR017900">
    <property type="entry name" value="4Fe4S_Fe_S_CS"/>
</dbReference>
<comment type="caution">
    <text evidence="10">Lacks conserved residue(s) required for the propagation of feature annotation.</text>
</comment>
<sequence>MTERMTTRTRQNITFEMLQAKAREIGFDVCGVARPKIDARNQQRLDEFVAGGEYGSMAWMNDPERLPRRRDPEMLWPDVKSVIVLGSNYGPAENPMALLDHPDRAMISVYAKNKDYHDLIKKRLKQLARWVVEQSGGAEQVKVFVDTAPVLEKPLGQASGIGWQGKHTNLVSREFGSWLFLGEIFTTLDLPEAEPEIDHCGSCSKCLSACPTDAFPAPYKLDARKCISYLTIEHDGPIPQKFRKPMGNRIYGCDDCLAVCPWNKFATRTEELAFIPRVELTAPRLADFLDLDDAGFRAFFTGSPIKRIGRAKFLRNVLVAAGNSGAPRLIPRIENLLSDESALIRASAVWALSQLMSAAEFASLKDIHAKIESDPVVLAEWDQASNAD</sequence>
<evidence type="ECO:0000256" key="5">
    <source>
        <dbReference type="ARBA" id="ARBA00022737"/>
    </source>
</evidence>
<evidence type="ECO:0000313" key="12">
    <source>
        <dbReference type="EMBL" id="NJB74189.1"/>
    </source>
</evidence>
<dbReference type="SUPFAM" id="SSF48371">
    <property type="entry name" value="ARM repeat"/>
    <property type="match status" value="1"/>
</dbReference>
<dbReference type="PROSITE" id="PS00198">
    <property type="entry name" value="4FE4S_FER_1"/>
    <property type="match status" value="1"/>
</dbReference>
<dbReference type="PROSITE" id="PS50077">
    <property type="entry name" value="HEAT_REPEAT"/>
    <property type="match status" value="1"/>
</dbReference>
<dbReference type="PANTHER" id="PTHR30002">
    <property type="entry name" value="EPOXYQUEUOSINE REDUCTASE"/>
    <property type="match status" value="1"/>
</dbReference>
<proteinExistence type="inferred from homology"/>
<feature type="binding site" evidence="10">
    <location>
        <position position="170"/>
    </location>
    <ligand>
        <name>cob(II)alamin</name>
        <dbReference type="ChEBI" id="CHEBI:16304"/>
    </ligand>
</feature>
<dbReference type="Pfam" id="PF13484">
    <property type="entry name" value="Fer4_16"/>
    <property type="match status" value="1"/>
</dbReference>
<feature type="binding site" evidence="10">
    <location>
        <position position="206"/>
    </location>
    <ligand>
        <name>[4Fe-4S] cluster</name>
        <dbReference type="ChEBI" id="CHEBI:49883"/>
        <label>1</label>
    </ligand>
</feature>
<evidence type="ECO:0000256" key="1">
    <source>
        <dbReference type="ARBA" id="ARBA00022485"/>
    </source>
</evidence>
<keyword evidence="6 10" id="KW-0671">Queuosine biosynthesis</keyword>
<feature type="binding site" evidence="10">
    <location>
        <position position="256"/>
    </location>
    <ligand>
        <name>[4Fe-4S] cluster</name>
        <dbReference type="ChEBI" id="CHEBI:49883"/>
        <label>2</label>
    </ligand>
</feature>
<feature type="binding site" evidence="10">
    <location>
        <begin position="253"/>
        <end position="254"/>
    </location>
    <ligand>
        <name>cob(II)alamin</name>
        <dbReference type="ChEBI" id="CHEBI:16304"/>
    </ligand>
</feature>
<dbReference type="PROSITE" id="PS51379">
    <property type="entry name" value="4FE4S_FER_2"/>
    <property type="match status" value="1"/>
</dbReference>
<evidence type="ECO:0000259" key="11">
    <source>
        <dbReference type="PROSITE" id="PS51379"/>
    </source>
</evidence>
<feature type="binding site" evidence="10">
    <location>
        <position position="228"/>
    </location>
    <ligand>
        <name>cob(II)alamin</name>
        <dbReference type="ChEBI" id="CHEBI:16304"/>
    </ligand>
</feature>
<keyword evidence="10" id="KW-0170">Cobalt</keyword>
<name>A0ABX0WXZ2_9PROT</name>
<dbReference type="GO" id="GO:0052693">
    <property type="term" value="F:epoxyqueuosine reductase activity"/>
    <property type="evidence" value="ECO:0007669"/>
    <property type="project" value="UniProtKB-EC"/>
</dbReference>
<dbReference type="EC" id="1.17.99.6" evidence="10"/>
<evidence type="ECO:0000256" key="8">
    <source>
        <dbReference type="ARBA" id="ARBA00023004"/>
    </source>
</evidence>
<evidence type="ECO:0000256" key="3">
    <source>
        <dbReference type="ARBA" id="ARBA00022694"/>
    </source>
</evidence>
<dbReference type="InterPro" id="IPR021133">
    <property type="entry name" value="HEAT_type_2"/>
</dbReference>
<feature type="binding site" evidence="10">
    <location>
        <position position="226"/>
    </location>
    <ligand>
        <name>[4Fe-4S] cluster</name>
        <dbReference type="ChEBI" id="CHEBI:49883"/>
        <label>2</label>
    </ligand>
</feature>
<protein>
    <recommendedName>
        <fullName evidence="10">Epoxyqueuosine reductase</fullName>
        <ecNumber evidence="10">1.17.99.6</ecNumber>
    </recommendedName>
    <alternativeName>
        <fullName evidence="10">Queuosine biosynthesis protein QueG</fullName>
    </alternativeName>
</protein>
<keyword evidence="2 10" id="KW-0963">Cytoplasm</keyword>
<feature type="binding site" evidence="10">
    <location>
        <position position="181"/>
    </location>
    <ligand>
        <name>cob(II)alamin</name>
        <dbReference type="ChEBI" id="CHEBI:16304"/>
    </ligand>
</feature>
<evidence type="ECO:0000256" key="6">
    <source>
        <dbReference type="ARBA" id="ARBA00022785"/>
    </source>
</evidence>
<keyword evidence="4 10" id="KW-0479">Metal-binding</keyword>
<feature type="domain" description="4Fe-4S ferredoxin-type" evidence="11">
    <location>
        <begin position="191"/>
        <end position="220"/>
    </location>
</feature>
<dbReference type="Proteomes" id="UP000556869">
    <property type="component" value="Unassembled WGS sequence"/>
</dbReference>
<dbReference type="InterPro" id="IPR016024">
    <property type="entry name" value="ARM-type_fold"/>
</dbReference>
<dbReference type="InterPro" id="IPR011989">
    <property type="entry name" value="ARM-like"/>
</dbReference>
<feature type="active site" description="Proton donor" evidence="10">
    <location>
        <position position="146"/>
    </location>
</feature>
<comment type="caution">
    <text evidence="12">The sequence shown here is derived from an EMBL/GenBank/DDBJ whole genome shotgun (WGS) entry which is preliminary data.</text>
</comment>
<feature type="binding site" evidence="10">
    <location>
        <position position="203"/>
    </location>
    <ligand>
        <name>[4Fe-4S] cluster</name>
        <dbReference type="ChEBI" id="CHEBI:49883"/>
        <label>1</label>
    </ligand>
</feature>
<dbReference type="PANTHER" id="PTHR30002:SF4">
    <property type="entry name" value="EPOXYQUEUOSINE REDUCTASE"/>
    <property type="match status" value="1"/>
</dbReference>
<dbReference type="Gene3D" id="1.25.10.10">
    <property type="entry name" value="Leucine-rich Repeat Variant"/>
    <property type="match status" value="1"/>
</dbReference>